<dbReference type="RefSeq" id="WP_012101510.1">
    <property type="nucleotide sequence ID" value="NC_009706.1"/>
</dbReference>
<organism evidence="1 2">
    <name type="scientific">Clostridium kluyveri (strain ATCC 8527 / DSM 555 / NBRC 12016 / NCIMB 10680 / K1)</name>
    <dbReference type="NCBI Taxonomy" id="431943"/>
    <lineage>
        <taxon>Bacteria</taxon>
        <taxon>Bacillati</taxon>
        <taxon>Bacillota</taxon>
        <taxon>Clostridia</taxon>
        <taxon>Eubacteriales</taxon>
        <taxon>Clostridiaceae</taxon>
        <taxon>Clostridium</taxon>
    </lineage>
</organism>
<proteinExistence type="predicted"/>
<dbReference type="EMBL" id="CP000673">
    <property type="protein sequence ID" value="EDK33173.1"/>
    <property type="molecule type" value="Genomic_DNA"/>
</dbReference>
<accession>A5N792</accession>
<sequence length="377" mass="42142">MKIQDSSIQMSSQHSLVKAYQKVENLNAWEDYGSSMPQRLKEFTEDLVDGDKLELSDEAQDFMEKKKESLKGMEGYAEKTLEFTRITNSIDIGYAVTTEGDLKLKILEDLLSAVFKRKIRLKSAAELNIQMPESIKLNSPVNFQNLSINSNRGPQLGWGVQYNLNESYLEREKTSFKSSGLIHTADGKEINFDIELNMSRSFYTEANLSLQAGDRSIDPLVINFDGKAAELNSTKFSFDLDSDGKEDQISSLKNGSGFLSLDLNGDGVINDGRELFGPNSGDGFEDLAKYDSDHNNWIDENDDIFNKLRIWTKDEEGNDKLFALGEKGIGAIYLGNIGTEFSMKDTENKSLAEVKSSGIFVRENGTVGTVQQVDFIV</sequence>
<dbReference type="eggNOG" id="COG2931">
    <property type="taxonomic scope" value="Bacteria"/>
</dbReference>
<name>A5N792_CLOK5</name>
<protein>
    <recommendedName>
        <fullName evidence="3">VCBS repeat-containing protein</fullName>
    </recommendedName>
</protein>
<keyword evidence="2" id="KW-1185">Reference proteome</keyword>
<gene>
    <name evidence="1" type="ordered locus">CKL_1131</name>
</gene>
<dbReference type="PANTHER" id="PTHR39431:SF1">
    <property type="entry name" value="FRPA_C-RELATED PROTEIN"/>
    <property type="match status" value="1"/>
</dbReference>
<evidence type="ECO:0008006" key="3">
    <source>
        <dbReference type="Google" id="ProtNLM"/>
    </source>
</evidence>
<evidence type="ECO:0000313" key="2">
    <source>
        <dbReference type="Proteomes" id="UP000002411"/>
    </source>
</evidence>
<dbReference type="PANTHER" id="PTHR39431">
    <property type="entry name" value="FRPA/C-RELATED PROTEIN"/>
    <property type="match status" value="1"/>
</dbReference>
<dbReference type="AlphaFoldDB" id="A5N792"/>
<dbReference type="STRING" id="431943.CKL_1131"/>
<dbReference type="HOGENOM" id="CLU_047227_0_0_9"/>
<dbReference type="KEGG" id="ckl:CKL_1131"/>
<dbReference type="Proteomes" id="UP000002411">
    <property type="component" value="Chromosome"/>
</dbReference>
<reference evidence="1 2" key="1">
    <citation type="journal article" date="2008" name="Proc. Natl. Acad. Sci. U.S.A.">
        <title>The genome of Clostridium kluyveri, a strict anaerobe with unique metabolic features.</title>
        <authorList>
            <person name="Seedorf H."/>
            <person name="Fricke W.F."/>
            <person name="Veith B."/>
            <person name="Brueggemann H."/>
            <person name="Liesegang H."/>
            <person name="Strittmatter A."/>
            <person name="Miethke M."/>
            <person name="Buckel W."/>
            <person name="Hinderberger J."/>
            <person name="Li F."/>
            <person name="Hagemeier C."/>
            <person name="Thauer R.K."/>
            <person name="Gottschalk G."/>
        </authorList>
    </citation>
    <scope>NUCLEOTIDE SEQUENCE [LARGE SCALE GENOMIC DNA]</scope>
    <source>
        <strain evidence="2">ATCC 8527 / DSM 555 / NCIMB 10680</strain>
    </source>
</reference>
<evidence type="ECO:0000313" key="1">
    <source>
        <dbReference type="EMBL" id="EDK33173.1"/>
    </source>
</evidence>